<feature type="domain" description="AAA+ ATPase" evidence="6">
    <location>
        <begin position="256"/>
        <end position="393"/>
    </location>
</feature>
<dbReference type="Pfam" id="PF00004">
    <property type="entry name" value="AAA"/>
    <property type="match status" value="2"/>
</dbReference>
<dbReference type="GO" id="GO:0005737">
    <property type="term" value="C:cytoplasm"/>
    <property type="evidence" value="ECO:0007669"/>
    <property type="project" value="UniProtKB-SubCell"/>
</dbReference>
<evidence type="ECO:0000256" key="3">
    <source>
        <dbReference type="ARBA" id="ARBA00022741"/>
    </source>
</evidence>
<evidence type="ECO:0000313" key="7">
    <source>
        <dbReference type="EMBL" id="CAG9785859.1"/>
    </source>
</evidence>
<reference evidence="7" key="2">
    <citation type="submission" date="2022-10" db="EMBL/GenBank/DDBJ databases">
        <authorList>
            <consortium name="ENA_rothamsted_submissions"/>
            <consortium name="culmorum"/>
            <person name="King R."/>
        </authorList>
    </citation>
    <scope>NUCLEOTIDE SEQUENCE</scope>
</reference>
<evidence type="ECO:0000256" key="1">
    <source>
        <dbReference type="ARBA" id="ARBA00004496"/>
    </source>
</evidence>
<dbReference type="InterPro" id="IPR041569">
    <property type="entry name" value="AAA_lid_3"/>
</dbReference>
<dbReference type="InterPro" id="IPR050168">
    <property type="entry name" value="AAA_ATPase_domain"/>
</dbReference>
<reference evidence="7" key="1">
    <citation type="submission" date="2021-12" db="EMBL/GenBank/DDBJ databases">
        <authorList>
            <person name="King R."/>
        </authorList>
    </citation>
    <scope>NUCLEOTIDE SEQUENCE</scope>
</reference>
<dbReference type="InterPro" id="IPR003593">
    <property type="entry name" value="AAA+_ATPase"/>
</dbReference>
<dbReference type="Proteomes" id="UP001153714">
    <property type="component" value="Chromosome 14"/>
</dbReference>
<evidence type="ECO:0000256" key="2">
    <source>
        <dbReference type="ARBA" id="ARBA00022490"/>
    </source>
</evidence>
<keyword evidence="3" id="KW-0547">Nucleotide-binding</keyword>
<sequence length="743" mass="82570">MPPKQTKKTLWVDCERCNCTITSNDKNIHVELNCRKDQIKCPYVEDKKLYAWLVRGAASPDGVPKDAVLVHPSAGMLIGAVIGGPLELTREGAPKLVKRMWPSKMSAPAAVMLPAADLSGAWCSDNKKITVSVLQGEVQEATYLSVRIKNHKLEIDISDILKHNFRNYFISIGSILVTYYFGKKLEIEVTNVKASTKSSNSWYVTSDSTIWTMENDTVKNVNKRLINLGGVDDILDEIRTLIDISFDPEVATNFQPTRGLLLYGHSGTGKTAMCKYLIENISCFHVEISGPAIFSKYFGETEATMRILFSRATQNEPSIILVDEIETICPRRSAGSTEQERRVTSAFVALLDSLHEQNSRVFVLATTRKPDAIDPMLRRFGRLDKEIEVPVPDRIRRKGILCSLLSNLSHKVSSQEINSISDLAHGYVAADLINLCTQASLKCIKRSSKVIQHEDLIAALTIVRPSAMRELLIEVPNVRWSDIGGQQNLKLKLRQAVEWPIKHSNSFKRLGIRPPSGVLLYGPPGCSKTMIAKALATESGLNFLSIKGPELFSKWVGESERAVRDLFTKARQVAPSIIFFDEMDAIGGERSTGEAGVHERVLAQLLTELDGVVPLNSVTILAATNRPDKIDRALLRPGRLDRLIYVPLPDFETRLQILELKLDKMSVSDDINPHSLSCKTEGFSGAELHALCHEAALQALEKDLDCPAVTMEHFEQVLTEFKPRTPDSLLKVYEIFALGQKSG</sequence>
<dbReference type="EMBL" id="OU893345">
    <property type="protein sequence ID" value="CAG9785859.1"/>
    <property type="molecule type" value="Genomic_DNA"/>
</dbReference>
<dbReference type="GO" id="GO:0005524">
    <property type="term" value="F:ATP binding"/>
    <property type="evidence" value="ECO:0007669"/>
    <property type="project" value="UniProtKB-KW"/>
</dbReference>
<dbReference type="CDD" id="cd19511">
    <property type="entry name" value="RecA-like_CDC48_r2-like"/>
    <property type="match status" value="1"/>
</dbReference>
<dbReference type="FunFam" id="3.40.50.300:FF:000567">
    <property type="entry name" value="ATPase, AAA family protein"/>
    <property type="match status" value="1"/>
</dbReference>
<organism evidence="7 8">
    <name type="scientific">Diatraea saccharalis</name>
    <name type="common">sugarcane borer</name>
    <dbReference type="NCBI Taxonomy" id="40085"/>
    <lineage>
        <taxon>Eukaryota</taxon>
        <taxon>Metazoa</taxon>
        <taxon>Ecdysozoa</taxon>
        <taxon>Arthropoda</taxon>
        <taxon>Hexapoda</taxon>
        <taxon>Insecta</taxon>
        <taxon>Pterygota</taxon>
        <taxon>Neoptera</taxon>
        <taxon>Endopterygota</taxon>
        <taxon>Lepidoptera</taxon>
        <taxon>Glossata</taxon>
        <taxon>Ditrysia</taxon>
        <taxon>Pyraloidea</taxon>
        <taxon>Crambidae</taxon>
        <taxon>Crambinae</taxon>
        <taxon>Diatraea</taxon>
    </lineage>
</organism>
<evidence type="ECO:0000259" key="6">
    <source>
        <dbReference type="SMART" id="SM00382"/>
    </source>
</evidence>
<dbReference type="AlphaFoldDB" id="A0A9N9QYC1"/>
<dbReference type="Gene3D" id="1.10.8.60">
    <property type="match status" value="2"/>
</dbReference>
<dbReference type="SMART" id="SM00382">
    <property type="entry name" value="AAA"/>
    <property type="match status" value="2"/>
</dbReference>
<evidence type="ECO:0000256" key="5">
    <source>
        <dbReference type="ARBA" id="ARBA00061477"/>
    </source>
</evidence>
<keyword evidence="4" id="KW-0067">ATP-binding</keyword>
<dbReference type="InterPro" id="IPR027417">
    <property type="entry name" value="P-loop_NTPase"/>
</dbReference>
<keyword evidence="8" id="KW-1185">Reference proteome</keyword>
<dbReference type="OrthoDB" id="27435at2759"/>
<dbReference type="PANTHER" id="PTHR23077:SF27">
    <property type="entry name" value="ATPASE FAMILY GENE 2 PROTEIN HOMOLOG A"/>
    <property type="match status" value="1"/>
</dbReference>
<accession>A0A9N9QYC1</accession>
<dbReference type="Pfam" id="PF17862">
    <property type="entry name" value="AAA_lid_3"/>
    <property type="match status" value="2"/>
</dbReference>
<dbReference type="Gene3D" id="3.40.50.300">
    <property type="entry name" value="P-loop containing nucleotide triphosphate hydrolases"/>
    <property type="match status" value="2"/>
</dbReference>
<comment type="similarity">
    <text evidence="5">Belongs to the AAA ATPase family. AFG2 subfamily.</text>
</comment>
<proteinExistence type="inferred from homology"/>
<feature type="domain" description="AAA+ ATPase" evidence="6">
    <location>
        <begin position="514"/>
        <end position="650"/>
    </location>
</feature>
<dbReference type="InterPro" id="IPR003960">
    <property type="entry name" value="ATPase_AAA_CS"/>
</dbReference>
<name>A0A9N9QYC1_9NEOP</name>
<dbReference type="SUPFAM" id="SSF52540">
    <property type="entry name" value="P-loop containing nucleoside triphosphate hydrolases"/>
    <property type="match status" value="2"/>
</dbReference>
<evidence type="ECO:0000256" key="4">
    <source>
        <dbReference type="ARBA" id="ARBA00022840"/>
    </source>
</evidence>
<protein>
    <recommendedName>
        <fullName evidence="6">AAA+ ATPase domain-containing protein</fullName>
    </recommendedName>
</protein>
<dbReference type="PANTHER" id="PTHR23077">
    <property type="entry name" value="AAA-FAMILY ATPASE"/>
    <property type="match status" value="1"/>
</dbReference>
<comment type="subcellular location">
    <subcellularLocation>
        <location evidence="1">Cytoplasm</location>
    </subcellularLocation>
</comment>
<dbReference type="InterPro" id="IPR003959">
    <property type="entry name" value="ATPase_AAA_core"/>
</dbReference>
<evidence type="ECO:0000313" key="8">
    <source>
        <dbReference type="Proteomes" id="UP001153714"/>
    </source>
</evidence>
<dbReference type="GO" id="GO:0016887">
    <property type="term" value="F:ATP hydrolysis activity"/>
    <property type="evidence" value="ECO:0007669"/>
    <property type="project" value="InterPro"/>
</dbReference>
<gene>
    <name evidence="7" type="ORF">DIATSA_LOCUS3857</name>
</gene>
<keyword evidence="2" id="KW-0963">Cytoplasm</keyword>
<dbReference type="PROSITE" id="PS00674">
    <property type="entry name" value="AAA"/>
    <property type="match status" value="1"/>
</dbReference>